<protein>
    <submittedName>
        <fullName evidence="1">Uncharacterized protein</fullName>
    </submittedName>
</protein>
<dbReference type="InParanoid" id="A0A0H2RIG9"/>
<dbReference type="AlphaFoldDB" id="A0A0H2RIG9"/>
<dbReference type="STRING" id="27342.A0A0H2RIG9"/>
<reference evidence="1 2" key="1">
    <citation type="submission" date="2015-04" db="EMBL/GenBank/DDBJ databases">
        <title>Complete genome sequence of Schizopora paradoxa KUC8140, a cosmopolitan wood degrader in East Asia.</title>
        <authorList>
            <consortium name="DOE Joint Genome Institute"/>
            <person name="Min B."/>
            <person name="Park H."/>
            <person name="Jang Y."/>
            <person name="Kim J.-J."/>
            <person name="Kim K.H."/>
            <person name="Pangilinan J."/>
            <person name="Lipzen A."/>
            <person name="Riley R."/>
            <person name="Grigoriev I.V."/>
            <person name="Spatafora J.W."/>
            <person name="Choi I.-G."/>
        </authorList>
    </citation>
    <scope>NUCLEOTIDE SEQUENCE [LARGE SCALE GENOMIC DNA]</scope>
    <source>
        <strain evidence="1 2">KUC8140</strain>
    </source>
</reference>
<organism evidence="1 2">
    <name type="scientific">Schizopora paradoxa</name>
    <dbReference type="NCBI Taxonomy" id="27342"/>
    <lineage>
        <taxon>Eukaryota</taxon>
        <taxon>Fungi</taxon>
        <taxon>Dikarya</taxon>
        <taxon>Basidiomycota</taxon>
        <taxon>Agaricomycotina</taxon>
        <taxon>Agaricomycetes</taxon>
        <taxon>Hymenochaetales</taxon>
        <taxon>Schizoporaceae</taxon>
        <taxon>Schizopora</taxon>
    </lineage>
</organism>
<evidence type="ECO:0000313" key="1">
    <source>
        <dbReference type="EMBL" id="KLO11402.1"/>
    </source>
</evidence>
<gene>
    <name evidence="1" type="ORF">SCHPADRAFT_998949</name>
</gene>
<proteinExistence type="predicted"/>
<evidence type="ECO:0000313" key="2">
    <source>
        <dbReference type="Proteomes" id="UP000053477"/>
    </source>
</evidence>
<dbReference type="Proteomes" id="UP000053477">
    <property type="component" value="Unassembled WGS sequence"/>
</dbReference>
<name>A0A0H2RIG9_9AGAM</name>
<dbReference type="OrthoDB" id="3041043at2759"/>
<sequence length="460" mass="53277">MRNPEMMRALAEHYYGLAETPSTLMDIDSAEPEDRPSTKFYHVAFSSMHRSLYDTIFDACTPATMFRLGQVGKLSYTALKDYMKRTFDIDKHFARFFTDPSSFRLLQAETNSVVSGSSALQFLNRQIYPGSDLDLYVDRSEAARVCDWILTSGDPCQPYEFSPRQDQQDNLDDAWEEFVRGAEARIRRLSTYGMRDAASARGLYQVNRVLEVLSFVSPDLENDQHRKVQVIITDIHPLMSILTFHSTVVMNAITHKAAYSLFPKATFEEKVALFTAIRETKHENALQKYIDRGWKLVKFITPEVQQNPHSSLRYGRRWVSDNKSWVLPLDTTGLGRDDDNFAHGSFNMYCNMKDMMPEMSFTSIKDPELKNSYVLNLEMGAKVKAYIKLCKEVYDELKGDIIEYNILRWNETCRNLCKCNAYDHYPMHCQILECPAFKSMMSWCAVLRLLEKDEYLKLLV</sequence>
<accession>A0A0H2RIG9</accession>
<dbReference type="EMBL" id="KQ086001">
    <property type="protein sequence ID" value="KLO11402.1"/>
    <property type="molecule type" value="Genomic_DNA"/>
</dbReference>
<keyword evidence="2" id="KW-1185">Reference proteome</keyword>